<reference evidence="3" key="1">
    <citation type="journal article" date="2010" name="Nat. Biotechnol.">
        <title>Draft genome sequence of the oilseed species Ricinus communis.</title>
        <authorList>
            <person name="Chan A.P."/>
            <person name="Crabtree J."/>
            <person name="Zhao Q."/>
            <person name="Lorenzi H."/>
            <person name="Orvis J."/>
            <person name="Puiu D."/>
            <person name="Melake-Berhan A."/>
            <person name="Jones K.M."/>
            <person name="Redman J."/>
            <person name="Chen G."/>
            <person name="Cahoon E.B."/>
            <person name="Gedil M."/>
            <person name="Stanke M."/>
            <person name="Haas B.J."/>
            <person name="Wortman J.R."/>
            <person name="Fraser-Liggett C.M."/>
            <person name="Ravel J."/>
            <person name="Rabinowicz P.D."/>
        </authorList>
    </citation>
    <scope>NUCLEOTIDE SEQUENCE [LARGE SCALE GENOMIC DNA]</scope>
    <source>
        <strain evidence="3">cv. Hale</strain>
    </source>
</reference>
<protein>
    <submittedName>
        <fullName evidence="2">Uncharacterized protein</fullName>
    </submittedName>
</protein>
<accession>B9SW76</accession>
<evidence type="ECO:0000313" key="2">
    <source>
        <dbReference type="EMBL" id="EEF32151.1"/>
    </source>
</evidence>
<feature type="region of interest" description="Disordered" evidence="1">
    <location>
        <begin position="49"/>
        <end position="84"/>
    </location>
</feature>
<name>B9SW76_RICCO</name>
<proteinExistence type="predicted"/>
<feature type="compositionally biased region" description="Polar residues" evidence="1">
    <location>
        <begin position="8"/>
        <end position="21"/>
    </location>
</feature>
<evidence type="ECO:0000313" key="3">
    <source>
        <dbReference type="Proteomes" id="UP000008311"/>
    </source>
</evidence>
<evidence type="ECO:0000256" key="1">
    <source>
        <dbReference type="SAM" id="MobiDB-lite"/>
    </source>
</evidence>
<dbReference type="AlphaFoldDB" id="B9SW76"/>
<organism evidence="2 3">
    <name type="scientific">Ricinus communis</name>
    <name type="common">Castor bean</name>
    <dbReference type="NCBI Taxonomy" id="3988"/>
    <lineage>
        <taxon>Eukaryota</taxon>
        <taxon>Viridiplantae</taxon>
        <taxon>Streptophyta</taxon>
        <taxon>Embryophyta</taxon>
        <taxon>Tracheophyta</taxon>
        <taxon>Spermatophyta</taxon>
        <taxon>Magnoliopsida</taxon>
        <taxon>eudicotyledons</taxon>
        <taxon>Gunneridae</taxon>
        <taxon>Pentapetalae</taxon>
        <taxon>rosids</taxon>
        <taxon>fabids</taxon>
        <taxon>Malpighiales</taxon>
        <taxon>Euphorbiaceae</taxon>
        <taxon>Acalyphoideae</taxon>
        <taxon>Acalypheae</taxon>
        <taxon>Ricinus</taxon>
    </lineage>
</organism>
<dbReference type="EMBL" id="EQ974188">
    <property type="protein sequence ID" value="EEF32151.1"/>
    <property type="molecule type" value="Genomic_DNA"/>
</dbReference>
<gene>
    <name evidence="2" type="ORF">RCOM_0328390</name>
</gene>
<keyword evidence="3" id="KW-1185">Reference proteome</keyword>
<dbReference type="Proteomes" id="UP000008311">
    <property type="component" value="Unassembled WGS sequence"/>
</dbReference>
<feature type="region of interest" description="Disordered" evidence="1">
    <location>
        <begin position="1"/>
        <end position="26"/>
    </location>
</feature>
<dbReference type="InParanoid" id="B9SW76"/>
<dbReference type="PANTHER" id="PTHR37721:SF1">
    <property type="entry name" value="OS05G0464200 PROTEIN"/>
    <property type="match status" value="1"/>
</dbReference>
<sequence>MVVFATDHNLSAPAQQKSKNITFPPIPKRGRVKAQIFESLAKTVISAAAKAVRTPRNDGGDSGSSSGDTPPPSPCSSDANSDKN</sequence>
<dbReference type="PANTHER" id="PTHR37721">
    <property type="entry name" value="OS05G0464200 PROTEIN"/>
    <property type="match status" value="1"/>
</dbReference>